<dbReference type="Proteomes" id="UP001165122">
    <property type="component" value="Unassembled WGS sequence"/>
</dbReference>
<organism evidence="2 3">
    <name type="scientific">Triparma laevis f. longispina</name>
    <dbReference type="NCBI Taxonomy" id="1714387"/>
    <lineage>
        <taxon>Eukaryota</taxon>
        <taxon>Sar</taxon>
        <taxon>Stramenopiles</taxon>
        <taxon>Ochrophyta</taxon>
        <taxon>Bolidophyceae</taxon>
        <taxon>Parmales</taxon>
        <taxon>Triparmaceae</taxon>
        <taxon>Triparma</taxon>
    </lineage>
</organism>
<name>A0A9W7ARM8_9STRA</name>
<feature type="region of interest" description="Disordered" evidence="1">
    <location>
        <begin position="1"/>
        <end position="35"/>
    </location>
</feature>
<gene>
    <name evidence="2" type="ORF">TrLO_g3376</name>
</gene>
<feature type="compositionally biased region" description="Basic and acidic residues" evidence="1">
    <location>
        <begin position="10"/>
        <end position="25"/>
    </location>
</feature>
<reference evidence="3" key="1">
    <citation type="journal article" date="2023" name="Commun. Biol.">
        <title>Genome analysis of Parmales, the sister group of diatoms, reveals the evolutionary specialization of diatoms from phago-mixotrophs to photoautotrophs.</title>
        <authorList>
            <person name="Ban H."/>
            <person name="Sato S."/>
            <person name="Yoshikawa S."/>
            <person name="Yamada K."/>
            <person name="Nakamura Y."/>
            <person name="Ichinomiya M."/>
            <person name="Sato N."/>
            <person name="Blanc-Mathieu R."/>
            <person name="Endo H."/>
            <person name="Kuwata A."/>
            <person name="Ogata H."/>
        </authorList>
    </citation>
    <scope>NUCLEOTIDE SEQUENCE [LARGE SCALE GENOMIC DNA]</scope>
    <source>
        <strain evidence="3">NIES 3700</strain>
    </source>
</reference>
<dbReference type="AlphaFoldDB" id="A0A9W7ARM8"/>
<evidence type="ECO:0000256" key="1">
    <source>
        <dbReference type="SAM" id="MobiDB-lite"/>
    </source>
</evidence>
<comment type="caution">
    <text evidence="2">The sequence shown here is derived from an EMBL/GenBank/DDBJ whole genome shotgun (WGS) entry which is preliminary data.</text>
</comment>
<evidence type="ECO:0000313" key="2">
    <source>
        <dbReference type="EMBL" id="GMH74760.1"/>
    </source>
</evidence>
<keyword evidence="3" id="KW-1185">Reference proteome</keyword>
<accession>A0A9W7ARM8</accession>
<proteinExistence type="predicted"/>
<protein>
    <submittedName>
        <fullName evidence="2">Uncharacterized protein</fullName>
    </submittedName>
</protein>
<feature type="compositionally biased region" description="Acidic residues" evidence="1">
    <location>
        <begin position="26"/>
        <end position="35"/>
    </location>
</feature>
<evidence type="ECO:0000313" key="3">
    <source>
        <dbReference type="Proteomes" id="UP001165122"/>
    </source>
</evidence>
<dbReference type="EMBL" id="BRXW01000701">
    <property type="protein sequence ID" value="GMH74760.1"/>
    <property type="molecule type" value="Genomic_DNA"/>
</dbReference>
<sequence length="78" mass="8638">MSKSVATESTEGHESHDMGGKRGEGDEGDGNEEGILDLPYVESLSILTVVSTVPVTTDQFMFTPEFRRHFVNYIRGDM</sequence>